<dbReference type="EMBL" id="MK059749">
    <property type="protein sequence ID" value="AYP70026.1"/>
    <property type="molecule type" value="Genomic_DNA"/>
</dbReference>
<dbReference type="Proteomes" id="UP000292006">
    <property type="component" value="Segment"/>
</dbReference>
<reference evidence="1 2" key="1">
    <citation type="journal article" date="2019" name="PLoS ONE">
        <title>Mycobacteriophage CRB2 defines a new subcluster in mycobacteriophage classification.</title>
        <authorList>
            <person name="Suarez C.A."/>
            <person name="Franceschelli J.J."/>
            <person name="Morbidoni H.R."/>
        </authorList>
    </citation>
    <scope>NUCLEOTIDE SEQUENCE [LARGE SCALE GENOMIC DNA]</scope>
</reference>
<proteinExistence type="predicted"/>
<accession>A0A455LM10</accession>
<name>A0A455LM10_9CAUD</name>
<gene>
    <name evidence="1" type="ORF">CRB2_40</name>
</gene>
<evidence type="ECO:0000313" key="1">
    <source>
        <dbReference type="EMBL" id="AYP70026.1"/>
    </source>
</evidence>
<evidence type="ECO:0000313" key="2">
    <source>
        <dbReference type="Proteomes" id="UP000292006"/>
    </source>
</evidence>
<sequence length="255" mass="26609">MSAPLADCVDPDHFEVLPDGSIQPQPWMQWRQVRSTEVASKSGQYPVTLTSAGLGTGLDIFGTLGSLFGSLFSFIPGMFGSTSILAGLGQAASAAGNKNDLLHSLQLAWTNNSPIAQDVYGLISRGGCRVTLQARSRGALVLSSGYKLNAPGDAGALVPCSMVGCGADMARSGTLATGTSFGIIEERMNSVTIPLAPERCGWARLQPGETITARAELRFISEFWENGSIDGGSSGAESSYETGGTRLDLFAVPVL</sequence>
<organism evidence="1 2">
    <name type="scientific">Mycobacterium phage CRB2</name>
    <dbReference type="NCBI Taxonomy" id="2483623"/>
    <lineage>
        <taxon>Viruses</taxon>
        <taxon>Duplodnaviria</taxon>
        <taxon>Heunggongvirae</taxon>
        <taxon>Uroviricota</taxon>
        <taxon>Caudoviricetes</taxon>
        <taxon>Bclasvirinae</taxon>
        <taxon>Quesadillavirus</taxon>
        <taxon>Quesadillavirus CRB2</taxon>
    </lineage>
</organism>
<protein>
    <submittedName>
        <fullName evidence="1">Uncharacterized protein</fullName>
    </submittedName>
</protein>
<keyword evidence="2" id="KW-1185">Reference proteome</keyword>